<evidence type="ECO:0000256" key="1">
    <source>
        <dbReference type="SAM" id="SignalP"/>
    </source>
</evidence>
<keyword evidence="1" id="KW-0732">Signal</keyword>
<evidence type="ECO:0000313" key="3">
    <source>
        <dbReference type="Proteomes" id="UP001500827"/>
    </source>
</evidence>
<dbReference type="EMBL" id="BAABBM010000001">
    <property type="protein sequence ID" value="GAA3892504.1"/>
    <property type="molecule type" value="Genomic_DNA"/>
</dbReference>
<feature type="chain" id="PRO_5045120848" description="UrcA family protein" evidence="1">
    <location>
        <begin position="26"/>
        <end position="115"/>
    </location>
</feature>
<feature type="signal peptide" evidence="1">
    <location>
        <begin position="1"/>
        <end position="25"/>
    </location>
</feature>
<organism evidence="2 3">
    <name type="scientific">Sphingomonas limnosediminicola</name>
    <dbReference type="NCBI Taxonomy" id="940133"/>
    <lineage>
        <taxon>Bacteria</taxon>
        <taxon>Pseudomonadati</taxon>
        <taxon>Pseudomonadota</taxon>
        <taxon>Alphaproteobacteria</taxon>
        <taxon>Sphingomonadales</taxon>
        <taxon>Sphingomonadaceae</taxon>
        <taxon>Sphingomonas</taxon>
    </lineage>
</organism>
<name>A0ABP7L1W6_9SPHN</name>
<dbReference type="InterPro" id="IPR030972">
    <property type="entry name" value="UrcA_uranyl"/>
</dbReference>
<comment type="caution">
    <text evidence="2">The sequence shown here is derived from an EMBL/GenBank/DDBJ whole genome shotgun (WGS) entry which is preliminary data.</text>
</comment>
<accession>A0ABP7L1W6</accession>
<gene>
    <name evidence="2" type="ORF">GCM10022276_09620</name>
</gene>
<dbReference type="RefSeq" id="WP_344698549.1">
    <property type="nucleotide sequence ID" value="NZ_BAABBM010000001.1"/>
</dbReference>
<dbReference type="NCBIfam" id="TIGR04433">
    <property type="entry name" value="UrcA_uranyl"/>
    <property type="match status" value="1"/>
</dbReference>
<evidence type="ECO:0000313" key="2">
    <source>
        <dbReference type="EMBL" id="GAA3892504.1"/>
    </source>
</evidence>
<reference evidence="3" key="1">
    <citation type="journal article" date="2019" name="Int. J. Syst. Evol. Microbiol.">
        <title>The Global Catalogue of Microorganisms (GCM) 10K type strain sequencing project: providing services to taxonomists for standard genome sequencing and annotation.</title>
        <authorList>
            <consortium name="The Broad Institute Genomics Platform"/>
            <consortium name="The Broad Institute Genome Sequencing Center for Infectious Disease"/>
            <person name="Wu L."/>
            <person name="Ma J."/>
        </authorList>
    </citation>
    <scope>NUCLEOTIDE SEQUENCE [LARGE SCALE GENOMIC DNA]</scope>
    <source>
        <strain evidence="3">JCM 17543</strain>
    </source>
</reference>
<protein>
    <recommendedName>
        <fullName evidence="4">UrcA family protein</fullName>
    </recommendedName>
</protein>
<proteinExistence type="predicted"/>
<evidence type="ECO:0008006" key="4">
    <source>
        <dbReference type="Google" id="ProtNLM"/>
    </source>
</evidence>
<sequence length="115" mass="11890">MLKTLTAMAALVVASALVLPTVSQAQDSNSMRVSYADLNLGSSIGQHRLQSRISGAAKIVCVIEDSREMALAAATKDCRSDAVARAQPAYEEAVASAKRGSVTVLDAAALVITAQ</sequence>
<keyword evidence="3" id="KW-1185">Reference proteome</keyword>
<dbReference type="Proteomes" id="UP001500827">
    <property type="component" value="Unassembled WGS sequence"/>
</dbReference>